<accession>A0ACC2SZ58</accession>
<sequence>MIIPVIKFVVFSLAPFLLLLWLTSPDLWLCLSSSARLVCDNPSSCLHLPASFLILGEALAKSLTCDNLDLSTVDPALLAPGVEKAFPSPSFQLENSNPSPLQALVPLNSVPSRALWLLTGLMLMGLNAYFPQLSLVSFLWSPLREANPVLHWMESWWFVSPGWEQNLVSLAPFLTLVEASDGPAQQGMMAARGEECDSPAGNFDYCGIVMCLHQVENDGC</sequence>
<gene>
    <name evidence="1" type="ORF">DSO57_1037406</name>
</gene>
<name>A0ACC2SZ58_9FUNG</name>
<evidence type="ECO:0000313" key="2">
    <source>
        <dbReference type="Proteomes" id="UP001165960"/>
    </source>
</evidence>
<protein>
    <submittedName>
        <fullName evidence="1">Uncharacterized protein</fullName>
    </submittedName>
</protein>
<keyword evidence="2" id="KW-1185">Reference proteome</keyword>
<proteinExistence type="predicted"/>
<evidence type="ECO:0000313" key="1">
    <source>
        <dbReference type="EMBL" id="KAJ9067610.1"/>
    </source>
</evidence>
<organism evidence="1 2">
    <name type="scientific">Entomophthora muscae</name>
    <dbReference type="NCBI Taxonomy" id="34485"/>
    <lineage>
        <taxon>Eukaryota</taxon>
        <taxon>Fungi</taxon>
        <taxon>Fungi incertae sedis</taxon>
        <taxon>Zoopagomycota</taxon>
        <taxon>Entomophthoromycotina</taxon>
        <taxon>Entomophthoromycetes</taxon>
        <taxon>Entomophthorales</taxon>
        <taxon>Entomophthoraceae</taxon>
        <taxon>Entomophthora</taxon>
    </lineage>
</organism>
<dbReference type="EMBL" id="QTSX02003950">
    <property type="protein sequence ID" value="KAJ9067610.1"/>
    <property type="molecule type" value="Genomic_DNA"/>
</dbReference>
<reference evidence="1" key="1">
    <citation type="submission" date="2022-04" db="EMBL/GenBank/DDBJ databases">
        <title>Genome of the entomopathogenic fungus Entomophthora muscae.</title>
        <authorList>
            <person name="Elya C."/>
            <person name="Lovett B.R."/>
            <person name="Lee E."/>
            <person name="Macias A.M."/>
            <person name="Hajek A.E."/>
            <person name="De Bivort B.L."/>
            <person name="Kasson M.T."/>
            <person name="De Fine Licht H.H."/>
            <person name="Stajich J.E."/>
        </authorList>
    </citation>
    <scope>NUCLEOTIDE SEQUENCE</scope>
    <source>
        <strain evidence="1">Berkeley</strain>
    </source>
</reference>
<dbReference type="Proteomes" id="UP001165960">
    <property type="component" value="Unassembled WGS sequence"/>
</dbReference>
<comment type="caution">
    <text evidence="1">The sequence shown here is derived from an EMBL/GenBank/DDBJ whole genome shotgun (WGS) entry which is preliminary data.</text>
</comment>